<proteinExistence type="predicted"/>
<feature type="compositionally biased region" description="Basic residues" evidence="1">
    <location>
        <begin position="94"/>
        <end position="122"/>
    </location>
</feature>
<organism evidence="2">
    <name type="scientific">viral metagenome</name>
    <dbReference type="NCBI Taxonomy" id="1070528"/>
    <lineage>
        <taxon>unclassified sequences</taxon>
        <taxon>metagenomes</taxon>
        <taxon>organismal metagenomes</taxon>
    </lineage>
</organism>
<dbReference type="EMBL" id="MN739489">
    <property type="protein sequence ID" value="QHT07892.1"/>
    <property type="molecule type" value="Genomic_DNA"/>
</dbReference>
<sequence length="122" mass="13989">MAQHTKYEVGDTIQFINANEKPPNNLGKIVEIETNLQGIPTHYIIIFTHSKVYPENRTRNRFPIVDIDQQTELVTELPAGADCPAGGPSAKELLRRRGGKSGKTRKTRKLRKTRRNKRKRRI</sequence>
<accession>A0A6C0CUQ9</accession>
<evidence type="ECO:0000256" key="1">
    <source>
        <dbReference type="SAM" id="MobiDB-lite"/>
    </source>
</evidence>
<dbReference type="AlphaFoldDB" id="A0A6C0CUQ9"/>
<protein>
    <submittedName>
        <fullName evidence="2">Uncharacterized protein</fullName>
    </submittedName>
</protein>
<reference evidence="2" key="1">
    <citation type="journal article" date="2020" name="Nature">
        <title>Giant virus diversity and host interactions through global metagenomics.</title>
        <authorList>
            <person name="Schulz F."/>
            <person name="Roux S."/>
            <person name="Paez-Espino D."/>
            <person name="Jungbluth S."/>
            <person name="Walsh D.A."/>
            <person name="Denef V.J."/>
            <person name="McMahon K.D."/>
            <person name="Konstantinidis K.T."/>
            <person name="Eloe-Fadrosh E.A."/>
            <person name="Kyrpides N.C."/>
            <person name="Woyke T."/>
        </authorList>
    </citation>
    <scope>NUCLEOTIDE SEQUENCE</scope>
    <source>
        <strain evidence="2">GVMAG-M-3300022752-39</strain>
    </source>
</reference>
<feature type="region of interest" description="Disordered" evidence="1">
    <location>
        <begin position="78"/>
        <end position="122"/>
    </location>
</feature>
<name>A0A6C0CUQ9_9ZZZZ</name>
<evidence type="ECO:0000313" key="2">
    <source>
        <dbReference type="EMBL" id="QHT07892.1"/>
    </source>
</evidence>